<dbReference type="InterPro" id="IPR035940">
    <property type="entry name" value="CAP_sf"/>
</dbReference>
<protein>
    <recommendedName>
        <fullName evidence="3">SCP domain-containing protein</fullName>
    </recommendedName>
</protein>
<evidence type="ECO:0000313" key="1">
    <source>
        <dbReference type="EMBL" id="AHI20841.1"/>
    </source>
</evidence>
<dbReference type="Proteomes" id="UP000019226">
    <property type="component" value="Chromosome"/>
</dbReference>
<dbReference type="SUPFAM" id="SSF55797">
    <property type="entry name" value="PR-1-like"/>
    <property type="match status" value="1"/>
</dbReference>
<evidence type="ECO:0000313" key="2">
    <source>
        <dbReference type="Proteomes" id="UP000019226"/>
    </source>
</evidence>
<evidence type="ECO:0008006" key="3">
    <source>
        <dbReference type="Google" id="ProtNLM"/>
    </source>
</evidence>
<proteinExistence type="predicted"/>
<reference evidence="2" key="1">
    <citation type="submission" date="2013-02" db="EMBL/GenBank/DDBJ databases">
        <title>The complete genome sequence of Corynebacterium casei LMG S-19264 (=DSM 44701).</title>
        <authorList>
            <person name="Ruckert C."/>
            <person name="Albersmeier A."/>
            <person name="Kalinowski J."/>
        </authorList>
    </citation>
    <scope>NUCLEOTIDE SEQUENCE [LARGE SCALE GENOMIC DNA]</scope>
    <source>
        <strain evidence="2">LMG S-19264</strain>
    </source>
</reference>
<name>A0ABM5PS24_9CORY</name>
<gene>
    <name evidence="1" type="ORF">CCASEI_11435</name>
</gene>
<organism evidence="1 2">
    <name type="scientific">Corynebacterium casei LMG S-19264</name>
    <dbReference type="NCBI Taxonomy" id="1285583"/>
    <lineage>
        <taxon>Bacteria</taxon>
        <taxon>Bacillati</taxon>
        <taxon>Actinomycetota</taxon>
        <taxon>Actinomycetes</taxon>
        <taxon>Mycobacteriales</taxon>
        <taxon>Corynebacteriaceae</taxon>
        <taxon>Corynebacterium</taxon>
    </lineage>
</organism>
<sequence>MQLPQPIARLMNEIFSGKNPADLARIGITTITLVLTLLATTAPPAHVQAQLDTIQTEVYDAINDMRTKQNLSMIFEYPDRQEAAQQKAELNAVTGKEDNVDENISMLQAHLQLNEASGYEFIERLRTSESHLAVMMEPTNLHMAVGVAYSASDDKVWLVLQFE</sequence>
<dbReference type="EMBL" id="CP004350">
    <property type="protein sequence ID" value="AHI20841.1"/>
    <property type="molecule type" value="Genomic_DNA"/>
</dbReference>
<accession>A0ABM5PS24</accession>
<keyword evidence="2" id="KW-1185">Reference proteome</keyword>